<keyword evidence="1" id="KW-0378">Hydrolase</keyword>
<dbReference type="GO" id="GO:0005737">
    <property type="term" value="C:cytoplasm"/>
    <property type="evidence" value="ECO:0007669"/>
    <property type="project" value="TreeGrafter"/>
</dbReference>
<dbReference type="GO" id="GO:0016791">
    <property type="term" value="F:phosphatase activity"/>
    <property type="evidence" value="ECO:0007669"/>
    <property type="project" value="TreeGrafter"/>
</dbReference>
<dbReference type="OrthoDB" id="148966at2"/>
<dbReference type="PANTHER" id="PTHR19288:SF46">
    <property type="entry name" value="HALOACID DEHALOGENASE-LIKE HYDROLASE DOMAIN-CONTAINING PROTEIN 2"/>
    <property type="match status" value="1"/>
</dbReference>
<dbReference type="InterPro" id="IPR006357">
    <property type="entry name" value="HAD-SF_hydro_IIA"/>
</dbReference>
<dbReference type="EMBL" id="SLVM01000001">
    <property type="protein sequence ID" value="TCM88119.1"/>
    <property type="molecule type" value="Genomic_DNA"/>
</dbReference>
<proteinExistence type="predicted"/>
<accession>A0A4R1Z363</accession>
<evidence type="ECO:0000313" key="1">
    <source>
        <dbReference type="EMBL" id="TCM88119.1"/>
    </source>
</evidence>
<keyword evidence="2" id="KW-1185">Reference proteome</keyword>
<sequence>MTDPPDPGPDLETVFARYEALRDRLPGAAFDTEPQLAATLEDVADRFDGFVLDAFGVLNLGETPIRGAVARMARLRAMGKRLCVLTNAASYPRAAAEARLRRLGFDFAADEVVSSRDIAAAQLHAIAPGALWAAICAEGDDFADIPALVADAMAAPELLVRADAILFLSAARWTEAWQDRLVSAIEALPRPVVIANPDLVAPREGRLTIEPGWWGHDLADRTGQMPHFFGKPYGDAFTAARIRLGPGRHAMVGDTLHTDILGGRAAGVRTVLVAGHGLFAGHDVAPFIARSGIRPDAIVATT</sequence>
<dbReference type="RefSeq" id="WP_132693127.1">
    <property type="nucleotide sequence ID" value="NZ_SLVM01000001.1"/>
</dbReference>
<dbReference type="Pfam" id="PF13344">
    <property type="entry name" value="Hydrolase_6"/>
    <property type="match status" value="1"/>
</dbReference>
<dbReference type="InterPro" id="IPR036412">
    <property type="entry name" value="HAD-like_sf"/>
</dbReference>
<evidence type="ECO:0000313" key="2">
    <source>
        <dbReference type="Proteomes" id="UP000295277"/>
    </source>
</evidence>
<dbReference type="InterPro" id="IPR023214">
    <property type="entry name" value="HAD_sf"/>
</dbReference>
<organism evidence="1 2">
    <name type="scientific">Rhodovulum steppense</name>
    <dbReference type="NCBI Taxonomy" id="540251"/>
    <lineage>
        <taxon>Bacteria</taxon>
        <taxon>Pseudomonadati</taxon>
        <taxon>Pseudomonadota</taxon>
        <taxon>Alphaproteobacteria</taxon>
        <taxon>Rhodobacterales</taxon>
        <taxon>Paracoccaceae</taxon>
        <taxon>Rhodovulum</taxon>
    </lineage>
</organism>
<dbReference type="AlphaFoldDB" id="A0A4R1Z363"/>
<comment type="caution">
    <text evidence="1">The sequence shown here is derived from an EMBL/GenBank/DDBJ whole genome shotgun (WGS) entry which is preliminary data.</text>
</comment>
<dbReference type="SUPFAM" id="SSF56784">
    <property type="entry name" value="HAD-like"/>
    <property type="match status" value="1"/>
</dbReference>
<reference evidence="1 2" key="1">
    <citation type="submission" date="2019-03" db="EMBL/GenBank/DDBJ databases">
        <title>Genomic Encyclopedia of Type Strains, Phase IV (KMG-IV): sequencing the most valuable type-strain genomes for metagenomic binning, comparative biology and taxonomic classification.</title>
        <authorList>
            <person name="Goeker M."/>
        </authorList>
    </citation>
    <scope>NUCLEOTIDE SEQUENCE [LARGE SCALE GENOMIC DNA]</scope>
    <source>
        <strain evidence="1 2">DSM 21153</strain>
    </source>
</reference>
<dbReference type="Gene3D" id="3.40.50.1000">
    <property type="entry name" value="HAD superfamily/HAD-like"/>
    <property type="match status" value="2"/>
</dbReference>
<dbReference type="Proteomes" id="UP000295277">
    <property type="component" value="Unassembled WGS sequence"/>
</dbReference>
<protein>
    <submittedName>
        <fullName evidence="1">HAD superfamily hydrolase (TIGR01459 family)</fullName>
    </submittedName>
</protein>
<name>A0A4R1Z363_9RHOB</name>
<gene>
    <name evidence="1" type="ORF">EV216_101130</name>
</gene>
<dbReference type="Pfam" id="PF13242">
    <property type="entry name" value="Hydrolase_like"/>
    <property type="match status" value="1"/>
</dbReference>
<dbReference type="PANTHER" id="PTHR19288">
    <property type="entry name" value="4-NITROPHENYLPHOSPHATASE-RELATED"/>
    <property type="match status" value="1"/>
</dbReference>